<evidence type="ECO:0000313" key="4">
    <source>
        <dbReference type="Proteomes" id="UP000326198"/>
    </source>
</evidence>
<keyword evidence="4" id="KW-1185">Reference proteome</keyword>
<feature type="repeat" description="ANK" evidence="1">
    <location>
        <begin position="328"/>
        <end position="360"/>
    </location>
</feature>
<dbReference type="Gene3D" id="1.25.40.20">
    <property type="entry name" value="Ankyrin repeat-containing domain"/>
    <property type="match status" value="1"/>
</dbReference>
<dbReference type="SMART" id="SM00248">
    <property type="entry name" value="ANK"/>
    <property type="match status" value="3"/>
</dbReference>
<protein>
    <submittedName>
        <fullName evidence="3">Ankyrin repeat-containing domain protein</fullName>
    </submittedName>
</protein>
<accession>A0A5N7B2K6</accession>
<dbReference type="InterPro" id="IPR053137">
    <property type="entry name" value="NLR-like"/>
</dbReference>
<dbReference type="SUPFAM" id="SSF48403">
    <property type="entry name" value="Ankyrin repeat"/>
    <property type="match status" value="1"/>
</dbReference>
<dbReference type="InterPro" id="IPR036770">
    <property type="entry name" value="Ankyrin_rpt-contain_sf"/>
</dbReference>
<dbReference type="EMBL" id="ML736243">
    <property type="protein sequence ID" value="KAE8376304.1"/>
    <property type="molecule type" value="Genomic_DNA"/>
</dbReference>
<sequence>MRTPARSNKVPAKNEFTVGWICALAIELTASKGMLDEIYPTLDQPQGDENAAKAPPQRPKEQQTCCEAHVRFGLMVGIGGGAPSANKPPHEDILLGDVVVSVPDGELGGAVKYDRGKALRNGVNKLRATHEAQRNALSRYVMEMIEKTLALEEGNPRFEDLYSYQGWEHGHLFEGNFPDLDELVSLCAGLLILNREGDAVQLVHYTTYDCLTEIDWGSHSKRQCSYKLHYISLIRNLNPLYTYVSANWGYHIRTSYIEEADLVLEFPEKEKNVSAYAQVLISSLVNSHGTGELPRELAGMHLVAYFGLEKAIIRLLARHDDRDSIDSYGQTPLFWAVYGEQEAAAKLLLSRGADPNLGRATENSLTPLLATKKRIAIGPFIPFRRATWAECPPIVKALLENHADPDISPLLEAVRSQNINIVKILLKHNADPNSSLRNGLSPLGVAVQSENIDIVELLLKHNADLYFNRNMEAHLFGRLNNLGVQKLSIYCSSMVLNPDPTPLQQVEI</sequence>
<dbReference type="OrthoDB" id="195446at2759"/>
<dbReference type="AlphaFoldDB" id="A0A5N7B2K6"/>
<feature type="repeat" description="ANK" evidence="1">
    <location>
        <begin position="438"/>
        <end position="470"/>
    </location>
</feature>
<dbReference type="PROSITE" id="PS50088">
    <property type="entry name" value="ANK_REPEAT"/>
    <property type="match status" value="3"/>
</dbReference>
<name>A0A5N7B2K6_9EURO</name>
<keyword evidence="1" id="KW-0040">ANK repeat</keyword>
<evidence type="ECO:0000313" key="3">
    <source>
        <dbReference type="EMBL" id="KAE8376304.1"/>
    </source>
</evidence>
<dbReference type="InterPro" id="IPR002110">
    <property type="entry name" value="Ankyrin_rpt"/>
</dbReference>
<gene>
    <name evidence="3" type="ORF">BDV26DRAFT_294233</name>
</gene>
<dbReference type="Proteomes" id="UP000326198">
    <property type="component" value="Unassembled WGS sequence"/>
</dbReference>
<proteinExistence type="predicted"/>
<feature type="repeat" description="ANK" evidence="1">
    <location>
        <begin position="405"/>
        <end position="437"/>
    </location>
</feature>
<feature type="region of interest" description="Disordered" evidence="2">
    <location>
        <begin position="40"/>
        <end position="61"/>
    </location>
</feature>
<evidence type="ECO:0000256" key="1">
    <source>
        <dbReference type="PROSITE-ProRule" id="PRU00023"/>
    </source>
</evidence>
<dbReference type="GO" id="GO:0009116">
    <property type="term" value="P:nucleoside metabolic process"/>
    <property type="evidence" value="ECO:0007669"/>
    <property type="project" value="InterPro"/>
</dbReference>
<dbReference type="GO" id="GO:0003824">
    <property type="term" value="F:catalytic activity"/>
    <property type="evidence" value="ECO:0007669"/>
    <property type="project" value="InterPro"/>
</dbReference>
<dbReference type="InterPro" id="IPR035994">
    <property type="entry name" value="Nucleoside_phosphorylase_sf"/>
</dbReference>
<dbReference type="PROSITE" id="PS50297">
    <property type="entry name" value="ANK_REP_REGION"/>
    <property type="match status" value="2"/>
</dbReference>
<dbReference type="PANTHER" id="PTHR46082:SF11">
    <property type="entry name" value="AAA+ ATPASE DOMAIN-CONTAINING PROTEIN-RELATED"/>
    <property type="match status" value="1"/>
</dbReference>
<dbReference type="Pfam" id="PF12796">
    <property type="entry name" value="Ank_2"/>
    <property type="match status" value="2"/>
</dbReference>
<evidence type="ECO:0000256" key="2">
    <source>
        <dbReference type="SAM" id="MobiDB-lite"/>
    </source>
</evidence>
<dbReference type="Gene3D" id="3.40.50.1580">
    <property type="entry name" value="Nucleoside phosphorylase domain"/>
    <property type="match status" value="1"/>
</dbReference>
<reference evidence="3 4" key="1">
    <citation type="submission" date="2019-04" db="EMBL/GenBank/DDBJ databases">
        <title>Friends and foes A comparative genomics studyof 23 Aspergillus species from section Flavi.</title>
        <authorList>
            <consortium name="DOE Joint Genome Institute"/>
            <person name="Kjaerbolling I."/>
            <person name="Vesth T."/>
            <person name="Frisvad J.C."/>
            <person name="Nybo J.L."/>
            <person name="Theobald S."/>
            <person name="Kildgaard S."/>
            <person name="Isbrandt T."/>
            <person name="Kuo A."/>
            <person name="Sato A."/>
            <person name="Lyhne E.K."/>
            <person name="Kogle M.E."/>
            <person name="Wiebenga A."/>
            <person name="Kun R.S."/>
            <person name="Lubbers R.J."/>
            <person name="Makela M.R."/>
            <person name="Barry K."/>
            <person name="Chovatia M."/>
            <person name="Clum A."/>
            <person name="Daum C."/>
            <person name="Haridas S."/>
            <person name="He G."/>
            <person name="LaButti K."/>
            <person name="Lipzen A."/>
            <person name="Mondo S."/>
            <person name="Riley R."/>
            <person name="Salamov A."/>
            <person name="Simmons B.A."/>
            <person name="Magnuson J.K."/>
            <person name="Henrissat B."/>
            <person name="Mortensen U.H."/>
            <person name="Larsen T.O."/>
            <person name="Devries R.P."/>
            <person name="Grigoriev I.V."/>
            <person name="Machida M."/>
            <person name="Baker S.E."/>
            <person name="Andersen M.R."/>
        </authorList>
    </citation>
    <scope>NUCLEOTIDE SEQUENCE [LARGE SCALE GENOMIC DNA]</scope>
    <source>
        <strain evidence="3 4">IBT 29228</strain>
    </source>
</reference>
<dbReference type="PANTHER" id="PTHR46082">
    <property type="entry name" value="ATP/GTP-BINDING PROTEIN-RELATED"/>
    <property type="match status" value="1"/>
</dbReference>
<organism evidence="3 4">
    <name type="scientific">Aspergillus bertholletiae</name>
    <dbReference type="NCBI Taxonomy" id="1226010"/>
    <lineage>
        <taxon>Eukaryota</taxon>
        <taxon>Fungi</taxon>
        <taxon>Dikarya</taxon>
        <taxon>Ascomycota</taxon>
        <taxon>Pezizomycotina</taxon>
        <taxon>Eurotiomycetes</taxon>
        <taxon>Eurotiomycetidae</taxon>
        <taxon>Eurotiales</taxon>
        <taxon>Aspergillaceae</taxon>
        <taxon>Aspergillus</taxon>
        <taxon>Aspergillus subgen. Circumdati</taxon>
    </lineage>
</organism>